<gene>
    <name evidence="1" type="ORF">DPMN_176568</name>
</gene>
<dbReference type="Proteomes" id="UP000828390">
    <property type="component" value="Unassembled WGS sequence"/>
</dbReference>
<evidence type="ECO:0000313" key="1">
    <source>
        <dbReference type="EMBL" id="KAH3775170.1"/>
    </source>
</evidence>
<keyword evidence="2" id="KW-1185">Reference proteome</keyword>
<evidence type="ECO:0000313" key="2">
    <source>
        <dbReference type="Proteomes" id="UP000828390"/>
    </source>
</evidence>
<dbReference type="EMBL" id="JAIWYP010000009">
    <property type="protein sequence ID" value="KAH3775170.1"/>
    <property type="molecule type" value="Genomic_DNA"/>
</dbReference>
<organism evidence="1 2">
    <name type="scientific">Dreissena polymorpha</name>
    <name type="common">Zebra mussel</name>
    <name type="synonym">Mytilus polymorpha</name>
    <dbReference type="NCBI Taxonomy" id="45954"/>
    <lineage>
        <taxon>Eukaryota</taxon>
        <taxon>Metazoa</taxon>
        <taxon>Spiralia</taxon>
        <taxon>Lophotrochozoa</taxon>
        <taxon>Mollusca</taxon>
        <taxon>Bivalvia</taxon>
        <taxon>Autobranchia</taxon>
        <taxon>Heteroconchia</taxon>
        <taxon>Euheterodonta</taxon>
        <taxon>Imparidentia</taxon>
        <taxon>Neoheterodontei</taxon>
        <taxon>Myida</taxon>
        <taxon>Dreissenoidea</taxon>
        <taxon>Dreissenidae</taxon>
        <taxon>Dreissena</taxon>
    </lineage>
</organism>
<reference evidence="1" key="1">
    <citation type="journal article" date="2019" name="bioRxiv">
        <title>The Genome of the Zebra Mussel, Dreissena polymorpha: A Resource for Invasive Species Research.</title>
        <authorList>
            <person name="McCartney M.A."/>
            <person name="Auch B."/>
            <person name="Kono T."/>
            <person name="Mallez S."/>
            <person name="Zhang Y."/>
            <person name="Obille A."/>
            <person name="Becker A."/>
            <person name="Abrahante J.E."/>
            <person name="Garbe J."/>
            <person name="Badalamenti J.P."/>
            <person name="Herman A."/>
            <person name="Mangelson H."/>
            <person name="Liachko I."/>
            <person name="Sullivan S."/>
            <person name="Sone E.D."/>
            <person name="Koren S."/>
            <person name="Silverstein K.A.T."/>
            <person name="Beckman K.B."/>
            <person name="Gohl D.M."/>
        </authorList>
    </citation>
    <scope>NUCLEOTIDE SEQUENCE</scope>
    <source>
        <strain evidence="1">Duluth1</strain>
        <tissue evidence="1">Whole animal</tissue>
    </source>
</reference>
<name>A0A9D4EB89_DREPO</name>
<comment type="caution">
    <text evidence="1">The sequence shown here is derived from an EMBL/GenBank/DDBJ whole genome shotgun (WGS) entry which is preliminary data.</text>
</comment>
<dbReference type="AlphaFoldDB" id="A0A9D4EB89"/>
<accession>A0A9D4EB89</accession>
<proteinExistence type="predicted"/>
<sequence length="96" mass="10724">MYVRRSFDEPSVHSKQVSVLESVVTFSVVDCSSQRGKRKLVSSNGFTYVYKGFNPSKQAIMLRCSVRNKSSTCPACKADSLSSRTKVITPTRLNRV</sequence>
<protein>
    <submittedName>
        <fullName evidence="1">Uncharacterized protein</fullName>
    </submittedName>
</protein>
<reference evidence="1" key="2">
    <citation type="submission" date="2020-11" db="EMBL/GenBank/DDBJ databases">
        <authorList>
            <person name="McCartney M.A."/>
            <person name="Auch B."/>
            <person name="Kono T."/>
            <person name="Mallez S."/>
            <person name="Becker A."/>
            <person name="Gohl D.M."/>
            <person name="Silverstein K.A.T."/>
            <person name="Koren S."/>
            <person name="Bechman K.B."/>
            <person name="Herman A."/>
            <person name="Abrahante J.E."/>
            <person name="Garbe J."/>
        </authorList>
    </citation>
    <scope>NUCLEOTIDE SEQUENCE</scope>
    <source>
        <strain evidence="1">Duluth1</strain>
        <tissue evidence="1">Whole animal</tissue>
    </source>
</reference>